<dbReference type="Pfam" id="PF00258">
    <property type="entry name" value="Flavodoxin_1"/>
    <property type="match status" value="1"/>
</dbReference>
<reference evidence="11 12" key="1">
    <citation type="submission" date="2024-07" db="EMBL/GenBank/DDBJ databases">
        <title>Section-level genome sequencing and comparative genomics of Aspergillus sections Usti and Cavernicolus.</title>
        <authorList>
            <consortium name="Lawrence Berkeley National Laboratory"/>
            <person name="Nybo J.L."/>
            <person name="Vesth T.C."/>
            <person name="Theobald S."/>
            <person name="Frisvad J.C."/>
            <person name="Larsen T.O."/>
            <person name="Kjaerboelling I."/>
            <person name="Rothschild-Mancinelli K."/>
            <person name="Lyhne E.K."/>
            <person name="Kogle M.E."/>
            <person name="Barry K."/>
            <person name="Clum A."/>
            <person name="Na H."/>
            <person name="Ledsgaard L."/>
            <person name="Lin J."/>
            <person name="Lipzen A."/>
            <person name="Kuo A."/>
            <person name="Riley R."/>
            <person name="Mondo S."/>
            <person name="LaButti K."/>
            <person name="Haridas S."/>
            <person name="Pangalinan J."/>
            <person name="Salamov A.A."/>
            <person name="Simmons B.A."/>
            <person name="Magnuson J.K."/>
            <person name="Chen J."/>
            <person name="Drula E."/>
            <person name="Henrissat B."/>
            <person name="Wiebenga A."/>
            <person name="Lubbers R.J."/>
            <person name="Gomes A.C."/>
            <person name="Macurrencykelacurrency M.R."/>
            <person name="Stajich J."/>
            <person name="Grigoriev I.V."/>
            <person name="Mortensen U.H."/>
            <person name="De vries R.P."/>
            <person name="Baker S.E."/>
            <person name="Andersen M.R."/>
        </authorList>
    </citation>
    <scope>NUCLEOTIDE SEQUENCE [LARGE SCALE GENOMIC DNA]</scope>
    <source>
        <strain evidence="11 12">CBS 756.74</strain>
    </source>
</reference>
<dbReference type="InterPro" id="IPR001433">
    <property type="entry name" value="OxRdtase_FAD/NAD-bd"/>
</dbReference>
<protein>
    <recommendedName>
        <fullName evidence="13">NADPH--cytochrome P450 reductase</fullName>
    </recommendedName>
</protein>
<dbReference type="InterPro" id="IPR017938">
    <property type="entry name" value="Riboflavin_synthase-like_b-brl"/>
</dbReference>
<evidence type="ECO:0000256" key="6">
    <source>
        <dbReference type="ARBA" id="ARBA00022857"/>
    </source>
</evidence>
<evidence type="ECO:0000256" key="3">
    <source>
        <dbReference type="ARBA" id="ARBA00022630"/>
    </source>
</evidence>
<dbReference type="PROSITE" id="PS50902">
    <property type="entry name" value="FLAVODOXIN_LIKE"/>
    <property type="match status" value="1"/>
</dbReference>
<dbReference type="Gene3D" id="3.40.50.360">
    <property type="match status" value="1"/>
</dbReference>
<dbReference type="PRINTS" id="PR00369">
    <property type="entry name" value="FLAVODOXIN"/>
</dbReference>
<keyword evidence="12" id="KW-1185">Reference proteome</keyword>
<dbReference type="Gene3D" id="1.20.990.10">
    <property type="entry name" value="NADPH-cytochrome p450 Reductase, Chain A, domain 3"/>
    <property type="match status" value="1"/>
</dbReference>
<evidence type="ECO:0008006" key="13">
    <source>
        <dbReference type="Google" id="ProtNLM"/>
    </source>
</evidence>
<dbReference type="InterPro" id="IPR029039">
    <property type="entry name" value="Flavoprotein-like_sf"/>
</dbReference>
<keyword evidence="7" id="KW-0560">Oxidoreductase</keyword>
<evidence type="ECO:0000313" key="12">
    <source>
        <dbReference type="Proteomes" id="UP001610444"/>
    </source>
</evidence>
<dbReference type="PRINTS" id="PR00371">
    <property type="entry name" value="FPNCR"/>
</dbReference>
<evidence type="ECO:0000256" key="2">
    <source>
        <dbReference type="ARBA" id="ARBA00001974"/>
    </source>
</evidence>
<keyword evidence="5" id="KW-0274">FAD</keyword>
<feature type="domain" description="FAD-binding FR-type" evidence="10">
    <location>
        <begin position="340"/>
        <end position="602"/>
    </location>
</feature>
<dbReference type="InterPro" id="IPR003097">
    <property type="entry name" value="CysJ-like_FAD-binding"/>
</dbReference>
<sequence>MIKRKQVIQSNFVRMLRGNEKHTLATGEYLPEEGSLEITSRHLQLHLQTQPSSPADYIALTFLSLLGATYLSRGILWDTPDPYRHLLYERPQLRYGNGANGTNNGSGVAGDNAHQATRNVARKLEETGASIVIFWGSQSGTAESLAHRLGREITARFKGEGQVLGHGQGVLIADLSDYDPESVAEVSRLQGRLVIFVLSTYGEGDPADNTIEFWDWLNAVEKKAAKENQSEGKKLFDGLRYFAFGLGNSNYKFYNRVIDRVAEVLDNHGANALLPIARANDANGTTQEDFISWKEDLFTYFREELGFAQSEPVYQPAISVTQDANVEASSLHRGEPRHSPSPIAIPITGIRQLFEPSSDRHCLHIDLDISGTPDVVYKTGDHLGVWPSNPDEEVDLLLQMLGRAHEGDVPISISPIEGADVEDMSKKVPSPTTLLVLLRHYLEITALIPRDVLATLAPFAPTPEAKTFLTTLANSKDSYAEFTRRNRLTLARILAAASGGQPWSNLPLSYIVETLPPLQPRYYSISSSSVVSPRKISLTVLVLKTALPENAAVSIPGLTSTYLLSLSDLPFSSSSEGNAILQSTYTNTLLLPLAPSPSPPQPPKRILSHLRRSTFKLPRTATTPLILIAAGTGLAPLRAFLHERRQLLKIGRDVGDMLLFFGCRRPDEDFIYRDELAEMENAFGKQLKIVTAFSRVDTDAGKRGYVQERVVEFKEEVKELLVERRGNLYICGRAGMAREVEKRVTGFLAEGENGNGMGSVKAAEEWVRGVKRRGKWQEDVWG</sequence>
<dbReference type="Pfam" id="PF00667">
    <property type="entry name" value="FAD_binding_1"/>
    <property type="match status" value="1"/>
</dbReference>
<dbReference type="Pfam" id="PF00175">
    <property type="entry name" value="NAD_binding_1"/>
    <property type="match status" value="1"/>
</dbReference>
<evidence type="ECO:0000256" key="1">
    <source>
        <dbReference type="ARBA" id="ARBA00001917"/>
    </source>
</evidence>
<dbReference type="InterPro" id="IPR023173">
    <property type="entry name" value="NADPH_Cyt_P450_Rdtase_alpha"/>
</dbReference>
<dbReference type="Proteomes" id="UP001610444">
    <property type="component" value="Unassembled WGS sequence"/>
</dbReference>
<accession>A0ABR4KYS3</accession>
<dbReference type="InterPro" id="IPR008254">
    <property type="entry name" value="Flavodoxin/NO_synth"/>
</dbReference>
<dbReference type="Gene3D" id="2.40.30.10">
    <property type="entry name" value="Translation factors"/>
    <property type="match status" value="1"/>
</dbReference>
<feature type="domain" description="Flavodoxin-like" evidence="9">
    <location>
        <begin position="131"/>
        <end position="298"/>
    </location>
</feature>
<dbReference type="PANTHER" id="PTHR19384">
    <property type="entry name" value="NITRIC OXIDE SYNTHASE-RELATED"/>
    <property type="match status" value="1"/>
</dbReference>
<evidence type="ECO:0000256" key="5">
    <source>
        <dbReference type="ARBA" id="ARBA00022827"/>
    </source>
</evidence>
<evidence type="ECO:0000313" key="11">
    <source>
        <dbReference type="EMBL" id="KAL2857423.1"/>
    </source>
</evidence>
<dbReference type="SUPFAM" id="SSF63380">
    <property type="entry name" value="Riboflavin synthase domain-like"/>
    <property type="match status" value="1"/>
</dbReference>
<evidence type="ECO:0000259" key="9">
    <source>
        <dbReference type="PROSITE" id="PS50902"/>
    </source>
</evidence>
<evidence type="ECO:0000256" key="8">
    <source>
        <dbReference type="ARBA" id="ARBA00049342"/>
    </source>
</evidence>
<proteinExistence type="predicted"/>
<keyword evidence="6" id="KW-0521">NADP</keyword>
<name>A0ABR4KYS3_9EURO</name>
<comment type="caution">
    <text evidence="11">The sequence shown here is derived from an EMBL/GenBank/DDBJ whole genome shotgun (WGS) entry which is preliminary data.</text>
</comment>
<comment type="cofactor">
    <cofactor evidence="2">
        <name>FAD</name>
        <dbReference type="ChEBI" id="CHEBI:57692"/>
    </cofactor>
</comment>
<keyword evidence="3" id="KW-0285">Flavoprotein</keyword>
<dbReference type="PROSITE" id="PS51384">
    <property type="entry name" value="FAD_FR"/>
    <property type="match status" value="1"/>
</dbReference>
<evidence type="ECO:0000259" key="10">
    <source>
        <dbReference type="PROSITE" id="PS51384"/>
    </source>
</evidence>
<comment type="cofactor">
    <cofactor evidence="1">
        <name>FMN</name>
        <dbReference type="ChEBI" id="CHEBI:58210"/>
    </cofactor>
</comment>
<dbReference type="InterPro" id="IPR039261">
    <property type="entry name" value="FNR_nucleotide-bd"/>
</dbReference>
<dbReference type="Gene3D" id="3.40.50.80">
    <property type="entry name" value="Nucleotide-binding domain of ferredoxin-NADP reductase (FNR) module"/>
    <property type="match status" value="1"/>
</dbReference>
<evidence type="ECO:0000256" key="7">
    <source>
        <dbReference type="ARBA" id="ARBA00023002"/>
    </source>
</evidence>
<dbReference type="InterPro" id="IPR001709">
    <property type="entry name" value="Flavoprot_Pyr_Nucl_cyt_Rdtase"/>
</dbReference>
<gene>
    <name evidence="11" type="ORF">BJX68DRAFT_278742</name>
</gene>
<dbReference type="SUPFAM" id="SSF52218">
    <property type="entry name" value="Flavoproteins"/>
    <property type="match status" value="1"/>
</dbReference>
<keyword evidence="4" id="KW-0288">FMN</keyword>
<comment type="catalytic activity">
    <reaction evidence="8">
        <text>2 oxidized [cytochrome P450] + NADPH = 2 reduced [cytochrome P450] + NADP(+) + H(+)</text>
        <dbReference type="Rhea" id="RHEA:24040"/>
        <dbReference type="Rhea" id="RHEA-COMP:14627"/>
        <dbReference type="Rhea" id="RHEA-COMP:14628"/>
        <dbReference type="ChEBI" id="CHEBI:15378"/>
        <dbReference type="ChEBI" id="CHEBI:55376"/>
        <dbReference type="ChEBI" id="CHEBI:57783"/>
        <dbReference type="ChEBI" id="CHEBI:58349"/>
        <dbReference type="ChEBI" id="CHEBI:60344"/>
        <dbReference type="EC" id="1.6.2.4"/>
    </reaction>
</comment>
<dbReference type="InterPro" id="IPR017927">
    <property type="entry name" value="FAD-bd_FR_type"/>
</dbReference>
<dbReference type="EMBL" id="JBFXLR010000006">
    <property type="protein sequence ID" value="KAL2857423.1"/>
    <property type="molecule type" value="Genomic_DNA"/>
</dbReference>
<dbReference type="RefSeq" id="XP_070902954.1">
    <property type="nucleotide sequence ID" value="XM_071048597.1"/>
</dbReference>
<dbReference type="SUPFAM" id="SSF52343">
    <property type="entry name" value="Ferredoxin reductase-like, C-terminal NADP-linked domain"/>
    <property type="match status" value="1"/>
</dbReference>
<dbReference type="PANTHER" id="PTHR19384:SF108">
    <property type="entry name" value="NADPH--CYTOCHROME P450 REDUCTASE"/>
    <property type="match status" value="1"/>
</dbReference>
<organism evidence="11 12">
    <name type="scientific">Aspergillus pseudodeflectus</name>
    <dbReference type="NCBI Taxonomy" id="176178"/>
    <lineage>
        <taxon>Eukaryota</taxon>
        <taxon>Fungi</taxon>
        <taxon>Dikarya</taxon>
        <taxon>Ascomycota</taxon>
        <taxon>Pezizomycotina</taxon>
        <taxon>Eurotiomycetes</taxon>
        <taxon>Eurotiomycetidae</taxon>
        <taxon>Eurotiales</taxon>
        <taxon>Aspergillaceae</taxon>
        <taxon>Aspergillus</taxon>
        <taxon>Aspergillus subgen. Nidulantes</taxon>
    </lineage>
</organism>
<dbReference type="GeneID" id="98163761"/>
<dbReference type="InterPro" id="IPR001094">
    <property type="entry name" value="Flavdoxin-like"/>
</dbReference>
<evidence type="ECO:0000256" key="4">
    <source>
        <dbReference type="ARBA" id="ARBA00022643"/>
    </source>
</evidence>